<keyword evidence="4" id="KW-0408">Iron</keyword>
<keyword evidence="3" id="KW-0479">Metal-binding</keyword>
<name>A0A1I7NPZ5_9HYPH</name>
<keyword evidence="10" id="KW-1185">Reference proteome</keyword>
<dbReference type="Pfam" id="PF02310">
    <property type="entry name" value="B12-binding"/>
    <property type="match status" value="1"/>
</dbReference>
<dbReference type="InterPro" id="IPR051198">
    <property type="entry name" value="BchE-like"/>
</dbReference>
<dbReference type="CDD" id="cd01335">
    <property type="entry name" value="Radical_SAM"/>
    <property type="match status" value="1"/>
</dbReference>
<dbReference type="InterPro" id="IPR034466">
    <property type="entry name" value="Methyltransferase_Class_B"/>
</dbReference>
<dbReference type="SUPFAM" id="SSF102114">
    <property type="entry name" value="Radical SAM enzymes"/>
    <property type="match status" value="1"/>
</dbReference>
<dbReference type="GO" id="GO:0031419">
    <property type="term" value="F:cobalamin binding"/>
    <property type="evidence" value="ECO:0007669"/>
    <property type="project" value="InterPro"/>
</dbReference>
<dbReference type="AlphaFoldDB" id="A0A1I7NPZ5"/>
<evidence type="ECO:0000256" key="1">
    <source>
        <dbReference type="ARBA" id="ARBA00001966"/>
    </source>
</evidence>
<evidence type="ECO:0000259" key="8">
    <source>
        <dbReference type="PROSITE" id="PS51918"/>
    </source>
</evidence>
<proteinExistence type="predicted"/>
<dbReference type="SFLD" id="SFLDG01082">
    <property type="entry name" value="B12-binding_domain_containing"/>
    <property type="match status" value="1"/>
</dbReference>
<dbReference type="Gene3D" id="3.80.30.20">
    <property type="entry name" value="tm_1862 like domain"/>
    <property type="match status" value="1"/>
</dbReference>
<evidence type="ECO:0000313" key="9">
    <source>
        <dbReference type="EMBL" id="SFV36719.1"/>
    </source>
</evidence>
<dbReference type="OrthoDB" id="9801424at2"/>
<gene>
    <name evidence="9" type="ORF">SAMN04488557_2701</name>
</gene>
<keyword evidence="2" id="KW-0949">S-adenosyl-L-methionine</keyword>
<dbReference type="PROSITE" id="PS51332">
    <property type="entry name" value="B12_BINDING"/>
    <property type="match status" value="1"/>
</dbReference>
<evidence type="ECO:0000256" key="5">
    <source>
        <dbReference type="ARBA" id="ARBA00023014"/>
    </source>
</evidence>
<dbReference type="GO" id="GO:0005829">
    <property type="term" value="C:cytosol"/>
    <property type="evidence" value="ECO:0007669"/>
    <property type="project" value="TreeGrafter"/>
</dbReference>
<evidence type="ECO:0000313" key="10">
    <source>
        <dbReference type="Proteomes" id="UP000199423"/>
    </source>
</evidence>
<dbReference type="STRING" id="51670.SAMN04488557_2701"/>
<dbReference type="Gene3D" id="3.40.50.280">
    <property type="entry name" value="Cobalamin-binding domain"/>
    <property type="match status" value="1"/>
</dbReference>
<dbReference type="PANTHER" id="PTHR43409">
    <property type="entry name" value="ANAEROBIC MAGNESIUM-PROTOPORPHYRIN IX MONOMETHYL ESTER CYCLASE-RELATED"/>
    <property type="match status" value="1"/>
</dbReference>
<dbReference type="Pfam" id="PF13282">
    <property type="entry name" value="DUF4070"/>
    <property type="match status" value="1"/>
</dbReference>
<dbReference type="InterPro" id="IPR023404">
    <property type="entry name" value="rSAM_horseshoe"/>
</dbReference>
<dbReference type="GO" id="GO:0003824">
    <property type="term" value="F:catalytic activity"/>
    <property type="evidence" value="ECO:0007669"/>
    <property type="project" value="InterPro"/>
</dbReference>
<reference evidence="10" key="1">
    <citation type="submission" date="2016-10" db="EMBL/GenBank/DDBJ databases">
        <authorList>
            <person name="Varghese N."/>
            <person name="Submissions S."/>
        </authorList>
    </citation>
    <scope>NUCLEOTIDE SEQUENCE [LARGE SCALE GENOMIC DNA]</scope>
    <source>
        <strain evidence="10">DSM 1565</strain>
    </source>
</reference>
<feature type="region of interest" description="Disordered" evidence="6">
    <location>
        <begin position="514"/>
        <end position="548"/>
    </location>
</feature>
<dbReference type="RefSeq" id="WP_092868284.1">
    <property type="nucleotide sequence ID" value="NZ_FPCH01000003.1"/>
</dbReference>
<dbReference type="SFLD" id="SFLDS00029">
    <property type="entry name" value="Radical_SAM"/>
    <property type="match status" value="1"/>
</dbReference>
<dbReference type="InterPro" id="IPR034530">
    <property type="entry name" value="HpnP-like"/>
</dbReference>
<dbReference type="CDD" id="cd02068">
    <property type="entry name" value="radical_SAM_B12_BD"/>
    <property type="match status" value="1"/>
</dbReference>
<dbReference type="Proteomes" id="UP000199423">
    <property type="component" value="Unassembled WGS sequence"/>
</dbReference>
<organism evidence="9 10">
    <name type="scientific">Hyphomicrobium facile</name>
    <dbReference type="NCBI Taxonomy" id="51670"/>
    <lineage>
        <taxon>Bacteria</taxon>
        <taxon>Pseudomonadati</taxon>
        <taxon>Pseudomonadota</taxon>
        <taxon>Alphaproteobacteria</taxon>
        <taxon>Hyphomicrobiales</taxon>
        <taxon>Hyphomicrobiaceae</taxon>
        <taxon>Hyphomicrobium</taxon>
    </lineage>
</organism>
<feature type="compositionally biased region" description="Polar residues" evidence="6">
    <location>
        <begin position="538"/>
        <end position="548"/>
    </location>
</feature>
<dbReference type="GO" id="GO:0046872">
    <property type="term" value="F:metal ion binding"/>
    <property type="evidence" value="ECO:0007669"/>
    <property type="project" value="UniProtKB-KW"/>
</dbReference>
<dbReference type="SFLD" id="SFLDF00303">
    <property type="entry name" value="hopanoid_C2-methyltransferase"/>
    <property type="match status" value="1"/>
</dbReference>
<dbReference type="InterPro" id="IPR058240">
    <property type="entry name" value="rSAM_sf"/>
</dbReference>
<evidence type="ECO:0000256" key="4">
    <source>
        <dbReference type="ARBA" id="ARBA00023004"/>
    </source>
</evidence>
<dbReference type="GO" id="GO:0051539">
    <property type="term" value="F:4 iron, 4 sulfur cluster binding"/>
    <property type="evidence" value="ECO:0007669"/>
    <property type="project" value="UniProtKB-KW"/>
</dbReference>
<dbReference type="SFLD" id="SFLDG01123">
    <property type="entry name" value="methyltransferase_(Class_B)"/>
    <property type="match status" value="1"/>
</dbReference>
<comment type="cofactor">
    <cofactor evidence="1">
        <name>[4Fe-4S] cluster</name>
        <dbReference type="ChEBI" id="CHEBI:49883"/>
    </cofactor>
</comment>
<dbReference type="InterPro" id="IPR025274">
    <property type="entry name" value="DUF4070"/>
</dbReference>
<evidence type="ECO:0000256" key="2">
    <source>
        <dbReference type="ARBA" id="ARBA00022691"/>
    </source>
</evidence>
<evidence type="ECO:0000256" key="6">
    <source>
        <dbReference type="SAM" id="MobiDB-lite"/>
    </source>
</evidence>
<dbReference type="InterPro" id="IPR006158">
    <property type="entry name" value="Cobalamin-bd"/>
</dbReference>
<dbReference type="InterPro" id="IPR006638">
    <property type="entry name" value="Elp3/MiaA/NifB-like_rSAM"/>
</dbReference>
<dbReference type="PROSITE" id="PS51918">
    <property type="entry name" value="RADICAL_SAM"/>
    <property type="match status" value="1"/>
</dbReference>
<sequence length="548" mass="61463">MADIVIVNPRFNTSFWGMERCMGLLGKRANLPVACLPLLAALVPKHHDVTIVDENIEDIDFARLGRADMVCVTGMTVQGTRMREILKEVRARGAFTVVGGPMATVEPEELEDLADVIFVGEADLTWPQFINEWEAGRHACRYEQHDKTDMTTLPPPRLDLLKSQRYMFGSMQISRGCPFTCEFCDIIVTFGRKPRLKSTQQVLAELDAYYREGIRIVFVVDDNLIGNKKAIKPTLREIAKWQEDHAYALTLFTEASLDLAEDDELMSLMGKAGFQSVFIGIESPDEASLRETKKLQNVRERAGTLVERVKRIQDSGIDVWCGMIVGFDNDKPAAFDVLPGFLAEARIANALIGLLHAIPTTPLFDRLKAEGRLNDAAGSENFGTNVIPLGMSPGMLRDGLTRVTENSYSADAYFQRLDALFVDGGFKFAAHRLPYWRNHRLAWAKSCFENYVMFLVLATRLVLRVEDRGLAHRYRAQLLRAFRARKFEPQLLFTYAVKTAMHYHYDAIAKSLSASAGGPVPESVRSFSRARSRDTSDRVTTVGNGALH</sequence>
<keyword evidence="5" id="KW-0411">Iron-sulfur</keyword>
<dbReference type="SMART" id="SM00729">
    <property type="entry name" value="Elp3"/>
    <property type="match status" value="1"/>
</dbReference>
<feature type="domain" description="Radical SAM core" evidence="8">
    <location>
        <begin position="161"/>
        <end position="389"/>
    </location>
</feature>
<feature type="domain" description="B12-binding" evidence="7">
    <location>
        <begin position="1"/>
        <end position="140"/>
    </location>
</feature>
<dbReference type="PANTHER" id="PTHR43409:SF3">
    <property type="entry name" value="HYPOTHETICAL METHYLTRANSFERASE"/>
    <property type="match status" value="1"/>
</dbReference>
<dbReference type="Pfam" id="PF04055">
    <property type="entry name" value="Radical_SAM"/>
    <property type="match status" value="1"/>
</dbReference>
<protein>
    <submittedName>
        <fullName evidence="9">Radical SAM superfamily enzyme YgiQ, UPF0313 family</fullName>
    </submittedName>
</protein>
<accession>A0A1I7NPZ5</accession>
<evidence type="ECO:0000256" key="3">
    <source>
        <dbReference type="ARBA" id="ARBA00022723"/>
    </source>
</evidence>
<dbReference type="EMBL" id="FPCH01000003">
    <property type="protein sequence ID" value="SFV36719.1"/>
    <property type="molecule type" value="Genomic_DNA"/>
</dbReference>
<dbReference type="InterPro" id="IPR007197">
    <property type="entry name" value="rSAM"/>
</dbReference>
<evidence type="ECO:0000259" key="7">
    <source>
        <dbReference type="PROSITE" id="PS51332"/>
    </source>
</evidence>